<gene>
    <name evidence="2" type="ORF">M0L20_16345</name>
</gene>
<dbReference type="Proteomes" id="UP001202180">
    <property type="component" value="Unassembled WGS sequence"/>
</dbReference>
<dbReference type="InterPro" id="IPR029063">
    <property type="entry name" value="SAM-dependent_MTases_sf"/>
</dbReference>
<dbReference type="RefSeq" id="WP_248477985.1">
    <property type="nucleotide sequence ID" value="NZ_JALPRF010000002.1"/>
</dbReference>
<dbReference type="CDD" id="cd02440">
    <property type="entry name" value="AdoMet_MTases"/>
    <property type="match status" value="1"/>
</dbReference>
<keyword evidence="2" id="KW-0808">Transferase</keyword>
<comment type="caution">
    <text evidence="2">The sequence shown here is derived from an EMBL/GenBank/DDBJ whole genome shotgun (WGS) entry which is preliminary data.</text>
</comment>
<sequence>MNKTDEKDQAVHLPPVYNNAQKHAVFPNVSQDEKARFNFLTALQQHLASTVELGNKATFDKRVKPQSLARTGRDFKTPEQVGEAMSQDLYYQMWSALQRSAQEMIQQAGRSVVLRQIENLVEKVKQYNAQRPETLSLDPSLAIPHYLTRVDHQCMPGGYHTEYIADDVTNAAVEEITGSLEIGKGSGLLSDGKRYAVVDWLKKNYPDFKPKRILDIGCGIGNNTLPLAVGYPEAEVVGIDASAVALRYAHARATALKTPNVRFVQANAETLPVDNGSFDWVQSTMFLHTTSASAINAVVRETYRVLTSGGLMLHVCPAPYPPGTSLFEQFMGNWETFNNNEPFLGVLHKMDQVEWMKSAGFLERNLLQFGLSVASNNDNKSQSLVDHSYGHGVLTAQNAFGAWKE</sequence>
<accession>A0ABT0HMN8</accession>
<proteinExistence type="predicted"/>
<keyword evidence="2" id="KW-0489">Methyltransferase</keyword>
<reference evidence="2 3" key="1">
    <citation type="submission" date="2022-04" db="EMBL/GenBank/DDBJ databases">
        <title>Spirosoma sp. strain RP8 genome sequencing and assembly.</title>
        <authorList>
            <person name="Jung Y."/>
        </authorList>
    </citation>
    <scope>NUCLEOTIDE SEQUENCE [LARGE SCALE GENOMIC DNA]</scope>
    <source>
        <strain evidence="2 3">RP8</strain>
    </source>
</reference>
<protein>
    <submittedName>
        <fullName evidence="2">Class I SAM-dependent methyltransferase</fullName>
    </submittedName>
</protein>
<evidence type="ECO:0000259" key="1">
    <source>
        <dbReference type="Pfam" id="PF13649"/>
    </source>
</evidence>
<dbReference type="PANTHER" id="PTHR43591">
    <property type="entry name" value="METHYLTRANSFERASE"/>
    <property type="match status" value="1"/>
</dbReference>
<dbReference type="GO" id="GO:0032259">
    <property type="term" value="P:methylation"/>
    <property type="evidence" value="ECO:0007669"/>
    <property type="project" value="UniProtKB-KW"/>
</dbReference>
<dbReference type="PANTHER" id="PTHR43591:SF24">
    <property type="entry name" value="2-METHOXY-6-POLYPRENYL-1,4-BENZOQUINOL METHYLASE, MITOCHONDRIAL"/>
    <property type="match status" value="1"/>
</dbReference>
<dbReference type="Pfam" id="PF13649">
    <property type="entry name" value="Methyltransf_25"/>
    <property type="match status" value="1"/>
</dbReference>
<keyword evidence="3" id="KW-1185">Reference proteome</keyword>
<dbReference type="Gene3D" id="3.40.50.150">
    <property type="entry name" value="Vaccinia Virus protein VP39"/>
    <property type="match status" value="1"/>
</dbReference>
<evidence type="ECO:0000313" key="2">
    <source>
        <dbReference type="EMBL" id="MCK8493439.1"/>
    </source>
</evidence>
<dbReference type="SUPFAM" id="SSF53335">
    <property type="entry name" value="S-adenosyl-L-methionine-dependent methyltransferases"/>
    <property type="match status" value="1"/>
</dbReference>
<feature type="domain" description="Methyltransferase" evidence="1">
    <location>
        <begin position="213"/>
        <end position="310"/>
    </location>
</feature>
<dbReference type="EMBL" id="JALPRF010000002">
    <property type="protein sequence ID" value="MCK8493439.1"/>
    <property type="molecule type" value="Genomic_DNA"/>
</dbReference>
<evidence type="ECO:0000313" key="3">
    <source>
        <dbReference type="Proteomes" id="UP001202180"/>
    </source>
</evidence>
<organism evidence="2 3">
    <name type="scientific">Spirosoma liriopis</name>
    <dbReference type="NCBI Taxonomy" id="2937440"/>
    <lineage>
        <taxon>Bacteria</taxon>
        <taxon>Pseudomonadati</taxon>
        <taxon>Bacteroidota</taxon>
        <taxon>Cytophagia</taxon>
        <taxon>Cytophagales</taxon>
        <taxon>Cytophagaceae</taxon>
        <taxon>Spirosoma</taxon>
    </lineage>
</organism>
<dbReference type="InterPro" id="IPR041698">
    <property type="entry name" value="Methyltransf_25"/>
</dbReference>
<name>A0ABT0HMN8_9BACT</name>
<dbReference type="GO" id="GO:0008168">
    <property type="term" value="F:methyltransferase activity"/>
    <property type="evidence" value="ECO:0007669"/>
    <property type="project" value="UniProtKB-KW"/>
</dbReference>